<dbReference type="SUPFAM" id="SSF47144">
    <property type="entry name" value="HSC20 (HSCB), C-terminal oligomerisation domain"/>
    <property type="match status" value="1"/>
</dbReference>
<dbReference type="InterPro" id="IPR001623">
    <property type="entry name" value="DnaJ_domain"/>
</dbReference>
<comment type="similarity">
    <text evidence="1">Belongs to the HscB family.</text>
</comment>
<dbReference type="SUPFAM" id="SSF46565">
    <property type="entry name" value="Chaperone J-domain"/>
    <property type="match status" value="1"/>
</dbReference>
<dbReference type="SMART" id="SM00271">
    <property type="entry name" value="DnaJ"/>
    <property type="match status" value="1"/>
</dbReference>
<evidence type="ECO:0000256" key="1">
    <source>
        <dbReference type="ARBA" id="ARBA00010476"/>
    </source>
</evidence>
<dbReference type="GO" id="GO:0044571">
    <property type="term" value="P:[2Fe-2S] cluster assembly"/>
    <property type="evidence" value="ECO:0007669"/>
    <property type="project" value="InterPro"/>
</dbReference>
<protein>
    <submittedName>
        <fullName evidence="5">Fe-S protein assembly co-chaperone HscB</fullName>
    </submittedName>
</protein>
<dbReference type="PROSITE" id="PS50076">
    <property type="entry name" value="DNAJ_2"/>
    <property type="match status" value="1"/>
</dbReference>
<evidence type="ECO:0000256" key="2">
    <source>
        <dbReference type="ARBA" id="ARBA00023186"/>
    </source>
</evidence>
<comment type="caution">
    <text evidence="5">The sequence shown here is derived from an EMBL/GenBank/DDBJ whole genome shotgun (WGS) entry which is preliminary data.</text>
</comment>
<evidence type="ECO:0000259" key="4">
    <source>
        <dbReference type="PROSITE" id="PS50076"/>
    </source>
</evidence>
<dbReference type="InterPro" id="IPR036386">
    <property type="entry name" value="HscB_C_sf"/>
</dbReference>
<feature type="domain" description="J" evidence="4">
    <location>
        <begin position="5"/>
        <end position="73"/>
    </location>
</feature>
<dbReference type="EMBL" id="MUYV01000001">
    <property type="protein sequence ID" value="OOS26411.1"/>
    <property type="molecule type" value="Genomic_DNA"/>
</dbReference>
<gene>
    <name evidence="5" type="ORF">B0681_00520</name>
</gene>
<dbReference type="Gene3D" id="1.20.1280.20">
    <property type="entry name" value="HscB, C-terminal domain"/>
    <property type="match status" value="1"/>
</dbReference>
<dbReference type="RefSeq" id="WP_078316799.1">
    <property type="nucleotide sequence ID" value="NZ_MUYV01000001.1"/>
</dbReference>
<evidence type="ECO:0000313" key="6">
    <source>
        <dbReference type="Proteomes" id="UP000190683"/>
    </source>
</evidence>
<dbReference type="Proteomes" id="UP000190683">
    <property type="component" value="Unassembled WGS sequence"/>
</dbReference>
<dbReference type="InterPro" id="IPR009073">
    <property type="entry name" value="HscB_oligo_C"/>
</dbReference>
<keyword evidence="2" id="KW-0143">Chaperone</keyword>
<dbReference type="Pfam" id="PF07743">
    <property type="entry name" value="HSCB_C"/>
    <property type="match status" value="1"/>
</dbReference>
<comment type="function">
    <text evidence="3">Co-chaperone involved in the maturation of iron-sulfur cluster-containing proteins. Seems to help targeting proteins to be folded toward HscA.</text>
</comment>
<name>A0A1T0CW98_9GAMM</name>
<keyword evidence="6" id="KW-1185">Reference proteome</keyword>
<evidence type="ECO:0000313" key="5">
    <source>
        <dbReference type="EMBL" id="OOS26411.1"/>
    </source>
</evidence>
<dbReference type="GO" id="GO:0001671">
    <property type="term" value="F:ATPase activator activity"/>
    <property type="evidence" value="ECO:0007669"/>
    <property type="project" value="InterPro"/>
</dbReference>
<dbReference type="PANTHER" id="PTHR14021:SF15">
    <property type="entry name" value="IRON-SULFUR CLUSTER CO-CHAPERONE PROTEIN HSCB"/>
    <property type="match status" value="1"/>
</dbReference>
<dbReference type="STRING" id="573983.B0681_00520"/>
<dbReference type="AlphaFoldDB" id="A0A1T0CW98"/>
<dbReference type="PANTHER" id="PTHR14021">
    <property type="entry name" value="IRON-SULFUR CLUSTER CO-CHAPERONE PROTEIN HSCB"/>
    <property type="match status" value="1"/>
</dbReference>
<dbReference type="InterPro" id="IPR004640">
    <property type="entry name" value="HscB"/>
</dbReference>
<reference evidence="5 6" key="1">
    <citation type="submission" date="2017-02" db="EMBL/GenBank/DDBJ databases">
        <title>Draft genome sequence of Moraxella porci CCUG 54912T type strain.</title>
        <authorList>
            <person name="Salva-Serra F."/>
            <person name="Engstrom-Jakobsson H."/>
            <person name="Thorell K."/>
            <person name="Jaen-Luchoro D."/>
            <person name="Gonzales-Siles L."/>
            <person name="Karlsson R."/>
            <person name="Yazdan S."/>
            <person name="Boulund F."/>
            <person name="Johnning A."/>
            <person name="Engstrand L."/>
            <person name="Kristiansson E."/>
            <person name="Moore E."/>
        </authorList>
    </citation>
    <scope>NUCLEOTIDE SEQUENCE [LARGE SCALE GENOMIC DNA]</scope>
    <source>
        <strain evidence="5 6">CCUG 54912</strain>
    </source>
</reference>
<organism evidence="5 6">
    <name type="scientific">Moraxella porci DSM 25326</name>
    <dbReference type="NCBI Taxonomy" id="573983"/>
    <lineage>
        <taxon>Bacteria</taxon>
        <taxon>Pseudomonadati</taxon>
        <taxon>Pseudomonadota</taxon>
        <taxon>Gammaproteobacteria</taxon>
        <taxon>Moraxellales</taxon>
        <taxon>Moraxellaceae</taxon>
        <taxon>Moraxella</taxon>
    </lineage>
</organism>
<dbReference type="GO" id="GO:0051087">
    <property type="term" value="F:protein-folding chaperone binding"/>
    <property type="evidence" value="ECO:0007669"/>
    <property type="project" value="InterPro"/>
</dbReference>
<accession>A0A1T0CW98</accession>
<dbReference type="Gene3D" id="1.10.287.110">
    <property type="entry name" value="DnaJ domain"/>
    <property type="match status" value="1"/>
</dbReference>
<dbReference type="Pfam" id="PF00226">
    <property type="entry name" value="DnaJ"/>
    <property type="match status" value="1"/>
</dbReference>
<sequence length="175" mass="19932">MNENHFFALFGLPISFRIDADQLKARLLDLQKTHHPDRQDGDSIAITQNASLINHAYDTLKRDDSRAAYLLSLNGEDIDLDKSISDWDFLGEMMEIRITLDDTDDKASLNQMADEITQTSQALADGFDHAYQAQDWISARDLAQKLQFVGKLHDDIIAKISEILQHHTDDDDLYV</sequence>
<dbReference type="InterPro" id="IPR036869">
    <property type="entry name" value="J_dom_sf"/>
</dbReference>
<dbReference type="NCBIfam" id="TIGR00714">
    <property type="entry name" value="hscB"/>
    <property type="match status" value="1"/>
</dbReference>
<evidence type="ECO:0000256" key="3">
    <source>
        <dbReference type="ARBA" id="ARBA00025596"/>
    </source>
</evidence>
<dbReference type="GO" id="GO:0051259">
    <property type="term" value="P:protein complex oligomerization"/>
    <property type="evidence" value="ECO:0007669"/>
    <property type="project" value="InterPro"/>
</dbReference>
<proteinExistence type="inferred from homology"/>